<dbReference type="Gene3D" id="3.40.50.1820">
    <property type="entry name" value="alpha/beta hydrolase"/>
    <property type="match status" value="1"/>
</dbReference>
<dbReference type="InterPro" id="IPR029058">
    <property type="entry name" value="AB_hydrolase_fold"/>
</dbReference>
<dbReference type="PANTHER" id="PTHR13617:SF14">
    <property type="entry name" value="PROTEIN ABHD18"/>
    <property type="match status" value="1"/>
</dbReference>
<sequence>MNKILADFIDKYALYMLHRKRSSFWQFKNSIEETEYFDVFYSSPDLPDIKFQEKDQLNGYSMGRYSFKSQMSTVDICNINSSGLYYRSNEGKNSVNVICINGWRSSSHKKLQSIYLKEFMKLNYNIYFVTLPYHMERNSSHALYDGEFMISADIDRTLLAIKQAVLDTRALIRWIKDKNGEVILIGLSLGGLISNLIGVTERKVDKLVSIFYANNLSYTIWDTIPGRYIKADFEKHGFTYEELKRKWQIINPSNFTPVIRKDNILLLTAIYDKYVHKKDSDILWEAWGRPQRVLMNCGHSGIVLCRENIRNSSVSFIRDLRK</sequence>
<keyword evidence="2" id="KW-1185">Reference proteome</keyword>
<dbReference type="EMBL" id="QPJT01000001">
    <property type="protein sequence ID" value="RCX20841.1"/>
    <property type="molecule type" value="Genomic_DNA"/>
</dbReference>
<dbReference type="AlphaFoldDB" id="A0A369BHF9"/>
<accession>A0A369BHF9</accession>
<comment type="caution">
    <text evidence="1">The sequence shown here is derived from an EMBL/GenBank/DDBJ whole genome shotgun (WGS) entry which is preliminary data.</text>
</comment>
<organism evidence="1 2">
    <name type="scientific">Anaerobacterium chartisolvens</name>
    <dbReference type="NCBI Taxonomy" id="1297424"/>
    <lineage>
        <taxon>Bacteria</taxon>
        <taxon>Bacillati</taxon>
        <taxon>Bacillota</taxon>
        <taxon>Clostridia</taxon>
        <taxon>Eubacteriales</taxon>
        <taxon>Oscillospiraceae</taxon>
        <taxon>Anaerobacterium</taxon>
    </lineage>
</organism>
<gene>
    <name evidence="1" type="ORF">DFR58_10143</name>
</gene>
<dbReference type="RefSeq" id="WP_207659086.1">
    <property type="nucleotide sequence ID" value="NZ_QPJT01000001.1"/>
</dbReference>
<reference evidence="1 2" key="1">
    <citation type="submission" date="2018-07" db="EMBL/GenBank/DDBJ databases">
        <title>Genomic Encyclopedia of Type Strains, Phase IV (KMG-IV): sequencing the most valuable type-strain genomes for metagenomic binning, comparative biology and taxonomic classification.</title>
        <authorList>
            <person name="Goeker M."/>
        </authorList>
    </citation>
    <scope>NUCLEOTIDE SEQUENCE [LARGE SCALE GENOMIC DNA]</scope>
    <source>
        <strain evidence="1 2">DSM 27016</strain>
    </source>
</reference>
<protein>
    <recommendedName>
        <fullName evidence="3">Alpha/beta hydrolase family protein</fullName>
    </recommendedName>
</protein>
<evidence type="ECO:0008006" key="3">
    <source>
        <dbReference type="Google" id="ProtNLM"/>
    </source>
</evidence>
<dbReference type="PANTHER" id="PTHR13617">
    <property type="entry name" value="PROTEIN ABHD18"/>
    <property type="match status" value="1"/>
</dbReference>
<evidence type="ECO:0000313" key="1">
    <source>
        <dbReference type="EMBL" id="RCX20841.1"/>
    </source>
</evidence>
<dbReference type="SUPFAM" id="SSF53474">
    <property type="entry name" value="alpha/beta-Hydrolases"/>
    <property type="match status" value="1"/>
</dbReference>
<name>A0A369BHF9_9FIRM</name>
<proteinExistence type="predicted"/>
<dbReference type="Proteomes" id="UP000253034">
    <property type="component" value="Unassembled WGS sequence"/>
</dbReference>
<evidence type="ECO:0000313" key="2">
    <source>
        <dbReference type="Proteomes" id="UP000253034"/>
    </source>
</evidence>